<dbReference type="InterPro" id="IPR029063">
    <property type="entry name" value="SAM-dependent_MTases_sf"/>
</dbReference>
<feature type="binding site" evidence="5">
    <location>
        <position position="289"/>
    </location>
    <ligand>
        <name>S-adenosyl-L-methionine</name>
        <dbReference type="ChEBI" id="CHEBI:59789"/>
    </ligand>
</feature>
<keyword evidence="3 5" id="KW-0949">S-adenosyl-L-methionine</keyword>
<keyword evidence="2 5" id="KW-0808">Transferase</keyword>
<keyword evidence="4 5" id="KW-0694">RNA-binding</keyword>
<accession>A0A8J7C3C2</accession>
<dbReference type="EMBL" id="JACXWA010000065">
    <property type="protein sequence ID" value="MBD3870515.1"/>
    <property type="molecule type" value="Genomic_DNA"/>
</dbReference>
<feature type="binding site" evidence="5">
    <location>
        <position position="306"/>
    </location>
    <ligand>
        <name>S-adenosyl-L-methionine</name>
        <dbReference type="ChEBI" id="CHEBI:59789"/>
    </ligand>
</feature>
<dbReference type="InterPro" id="IPR023267">
    <property type="entry name" value="RCMT"/>
</dbReference>
<dbReference type="GO" id="GO:0001510">
    <property type="term" value="P:RNA methylation"/>
    <property type="evidence" value="ECO:0007669"/>
    <property type="project" value="InterPro"/>
</dbReference>
<evidence type="ECO:0000256" key="1">
    <source>
        <dbReference type="ARBA" id="ARBA00022603"/>
    </source>
</evidence>
<dbReference type="InterPro" id="IPR035926">
    <property type="entry name" value="NusB-like_sf"/>
</dbReference>
<feature type="domain" description="SAM-dependent MTase RsmB/NOP-type" evidence="6">
    <location>
        <begin position="150"/>
        <end position="419"/>
    </location>
</feature>
<dbReference type="Proteomes" id="UP000598633">
    <property type="component" value="Unassembled WGS sequence"/>
</dbReference>
<evidence type="ECO:0000256" key="3">
    <source>
        <dbReference type="ARBA" id="ARBA00022691"/>
    </source>
</evidence>
<evidence type="ECO:0000259" key="6">
    <source>
        <dbReference type="PROSITE" id="PS51686"/>
    </source>
</evidence>
<dbReference type="SUPFAM" id="SSF48013">
    <property type="entry name" value="NusB-like"/>
    <property type="match status" value="1"/>
</dbReference>
<dbReference type="InterPro" id="IPR049560">
    <property type="entry name" value="MeTrfase_RsmB-F_NOP2_cat"/>
</dbReference>
<feature type="active site" description="Nucleophile" evidence="5">
    <location>
        <position position="359"/>
    </location>
</feature>
<dbReference type="PRINTS" id="PR02008">
    <property type="entry name" value="RCMTFAMILY"/>
</dbReference>
<evidence type="ECO:0000256" key="4">
    <source>
        <dbReference type="ARBA" id="ARBA00022884"/>
    </source>
</evidence>
<comment type="caution">
    <text evidence="7">The sequence shown here is derived from an EMBL/GenBank/DDBJ whole genome shotgun (WGS) entry which is preliminary data.</text>
</comment>
<dbReference type="GO" id="GO:0008173">
    <property type="term" value="F:RNA methyltransferase activity"/>
    <property type="evidence" value="ECO:0007669"/>
    <property type="project" value="InterPro"/>
</dbReference>
<gene>
    <name evidence="7" type="ORF">IFJ97_04060</name>
</gene>
<evidence type="ECO:0000313" key="8">
    <source>
        <dbReference type="Proteomes" id="UP000598633"/>
    </source>
</evidence>
<evidence type="ECO:0000313" key="7">
    <source>
        <dbReference type="EMBL" id="MBD3870515.1"/>
    </source>
</evidence>
<dbReference type="PROSITE" id="PS51686">
    <property type="entry name" value="SAM_MT_RSMB_NOP"/>
    <property type="match status" value="1"/>
</dbReference>
<dbReference type="PANTHER" id="PTHR22807:SF53">
    <property type="entry name" value="RIBOSOMAL RNA SMALL SUBUNIT METHYLTRANSFERASE B-RELATED"/>
    <property type="match status" value="1"/>
</dbReference>
<dbReference type="SUPFAM" id="SSF53335">
    <property type="entry name" value="S-adenosyl-L-methionine-dependent methyltransferases"/>
    <property type="match status" value="1"/>
</dbReference>
<dbReference type="AlphaFoldDB" id="A0A8J7C3C2"/>
<protein>
    <submittedName>
        <fullName evidence="7">RsmB/NOP family class I SAM-dependent RNA methyltransferase</fullName>
    </submittedName>
</protein>
<dbReference type="GO" id="GO:0006355">
    <property type="term" value="P:regulation of DNA-templated transcription"/>
    <property type="evidence" value="ECO:0007669"/>
    <property type="project" value="InterPro"/>
</dbReference>
<organism evidence="7 8">
    <name type="scientific">Candidatus Sulfomarinibacter kjeldsenii</name>
    <dbReference type="NCBI Taxonomy" id="2885994"/>
    <lineage>
        <taxon>Bacteria</taxon>
        <taxon>Pseudomonadati</taxon>
        <taxon>Acidobacteriota</taxon>
        <taxon>Thermoanaerobaculia</taxon>
        <taxon>Thermoanaerobaculales</taxon>
        <taxon>Candidatus Sulfomarinibacteraceae</taxon>
        <taxon>Candidatus Sulfomarinibacter</taxon>
    </lineage>
</organism>
<dbReference type="Gene3D" id="1.10.940.10">
    <property type="entry name" value="NusB-like"/>
    <property type="match status" value="1"/>
</dbReference>
<proteinExistence type="inferred from homology"/>
<dbReference type="InterPro" id="IPR001678">
    <property type="entry name" value="MeTrfase_RsmB-F_NOP2_dom"/>
</dbReference>
<comment type="similarity">
    <text evidence="5">Belongs to the class I-like SAM-binding methyltransferase superfamily. RsmB/NOP family.</text>
</comment>
<dbReference type="Pfam" id="PF01029">
    <property type="entry name" value="NusB"/>
    <property type="match status" value="1"/>
</dbReference>
<sequence>MRLSADRLTAARMLMRVEEGAFSSRLLSGGGVPAVRIRVLEVLRSMRVLDAVLQPQCRRKLRTLDPEVRTAMRIGLAETVCLDFPPELATDGAVRLVRRLGRSSASSMVNAVLRKATADWREVLRRFPVDVRLSHPEWLCRRWAESFGNEATEIAMASAQEPAVTWAWFFDGEGPQALARKGVELVPHPWCPGAWSAPEDVKNLIEMVKGGVAYAQDPSSQLVAHIASSPAFAEKNYLDLCAAPGGKAALMLHLGFWERAAAADLRLNRARLIRQAVARAGDCAIVAADSTSPPFVSGEWDLVLLDAPCAGTGTFRRHPELKWRLAPESIVQMAKKQRKLLAAGLELVAPGGALLYTTCSVEPEENEGVVADLPDGFEVESLDAHVPAGVPWIPTSAGGLRILPNPDGDGFTMHAVRRTA</sequence>
<evidence type="ECO:0000256" key="5">
    <source>
        <dbReference type="PROSITE-ProRule" id="PRU01023"/>
    </source>
</evidence>
<dbReference type="GO" id="GO:0003723">
    <property type="term" value="F:RNA binding"/>
    <property type="evidence" value="ECO:0007669"/>
    <property type="project" value="UniProtKB-UniRule"/>
</dbReference>
<feature type="binding site" evidence="5">
    <location>
        <begin position="241"/>
        <end position="247"/>
    </location>
    <ligand>
        <name>S-adenosyl-L-methionine</name>
        <dbReference type="ChEBI" id="CHEBI:59789"/>
    </ligand>
</feature>
<dbReference type="InterPro" id="IPR006027">
    <property type="entry name" value="NusB_RsmB_TIM44"/>
</dbReference>
<dbReference type="Pfam" id="PF01189">
    <property type="entry name" value="Methyltr_RsmB-F"/>
    <property type="match status" value="1"/>
</dbReference>
<reference evidence="7 8" key="1">
    <citation type="submission" date="2020-08" db="EMBL/GenBank/DDBJ databases">
        <title>Acidobacteriota in marine sediments use diverse sulfur dissimilation pathways.</title>
        <authorList>
            <person name="Wasmund K."/>
        </authorList>
    </citation>
    <scope>NUCLEOTIDE SEQUENCE [LARGE SCALE GENOMIC DNA]</scope>
    <source>
        <strain evidence="7">MAG AM3-A</strain>
    </source>
</reference>
<evidence type="ECO:0000256" key="2">
    <source>
        <dbReference type="ARBA" id="ARBA00022679"/>
    </source>
</evidence>
<name>A0A8J7C3C2_9BACT</name>
<feature type="binding site" evidence="5">
    <location>
        <position position="264"/>
    </location>
    <ligand>
        <name>S-adenosyl-L-methionine</name>
        <dbReference type="ChEBI" id="CHEBI:59789"/>
    </ligand>
</feature>
<keyword evidence="1 5" id="KW-0489">Methyltransferase</keyword>
<dbReference type="Gene3D" id="3.40.50.150">
    <property type="entry name" value="Vaccinia Virus protein VP39"/>
    <property type="match status" value="1"/>
</dbReference>
<dbReference type="PANTHER" id="PTHR22807">
    <property type="entry name" value="NOP2 YEAST -RELATED NOL1/NOP2/FMU SUN DOMAIN-CONTAINING"/>
    <property type="match status" value="1"/>
</dbReference>